<feature type="compositionally biased region" description="Basic and acidic residues" evidence="1">
    <location>
        <begin position="87"/>
        <end position="100"/>
    </location>
</feature>
<evidence type="ECO:0000313" key="3">
    <source>
        <dbReference type="Proteomes" id="UP000092177"/>
    </source>
</evidence>
<name>A0A1B7XQC1_COLHI</name>
<dbReference type="RefSeq" id="XP_018150484.1">
    <property type="nucleotide sequence ID" value="XM_018309512.1"/>
</dbReference>
<dbReference type="OrthoDB" id="5402997at2759"/>
<comment type="caution">
    <text evidence="2">The sequence shown here is derived from an EMBL/GenBank/DDBJ whole genome shotgun (WGS) entry which is preliminary data.</text>
</comment>
<keyword evidence="3" id="KW-1185">Reference proteome</keyword>
<evidence type="ECO:0000256" key="1">
    <source>
        <dbReference type="SAM" id="MobiDB-lite"/>
    </source>
</evidence>
<dbReference type="EMBL" id="LTAN01000012">
    <property type="protein sequence ID" value="OBR01966.1"/>
    <property type="molecule type" value="Genomic_DNA"/>
</dbReference>
<feature type="region of interest" description="Disordered" evidence="1">
    <location>
        <begin position="1"/>
        <end position="53"/>
    </location>
</feature>
<sequence length="136" mass="14116">MSADVPSLVADGHAEANTEAASDANSVGEAGRIGVTQDRSISRPPRGAGVDADTVDMIIVSSGPLVTHASPIVQAGGEKQSQGLETTADHPNPKLRDLHYSDTSPQDISDEVTIEAHTSGDDLSTETIYAALRIIQ</sequence>
<evidence type="ECO:0000313" key="2">
    <source>
        <dbReference type="EMBL" id="OBR01966.1"/>
    </source>
</evidence>
<accession>A0A1B7XQC1</accession>
<proteinExistence type="predicted"/>
<dbReference type="Proteomes" id="UP000092177">
    <property type="component" value="Chromosome 12"/>
</dbReference>
<gene>
    <name evidence="2" type="ORF">CH63R_14538</name>
</gene>
<dbReference type="AlphaFoldDB" id="A0A1B7XQC1"/>
<dbReference type="GeneID" id="28873619"/>
<reference evidence="3" key="1">
    <citation type="journal article" date="2017" name="BMC Genomics">
        <title>Gapless genome assembly of Colletotrichum higginsianum reveals chromosome structure and association of transposable elements with secondary metabolite gene clusters.</title>
        <authorList>
            <person name="Dallery J.-F."/>
            <person name="Lapalu N."/>
            <person name="Zampounis A."/>
            <person name="Pigne S."/>
            <person name="Luyten I."/>
            <person name="Amselem J."/>
            <person name="Wittenberg A.H.J."/>
            <person name="Zhou S."/>
            <person name="de Queiroz M.V."/>
            <person name="Robin G.P."/>
            <person name="Auger A."/>
            <person name="Hainaut M."/>
            <person name="Henrissat B."/>
            <person name="Kim K.-T."/>
            <person name="Lee Y.-H."/>
            <person name="Lespinet O."/>
            <person name="Schwartz D.C."/>
            <person name="Thon M.R."/>
            <person name="O'Connell R.J."/>
        </authorList>
    </citation>
    <scope>NUCLEOTIDE SEQUENCE [LARGE SCALE GENOMIC DNA]</scope>
    <source>
        <strain evidence="3">IMI 349063</strain>
    </source>
</reference>
<dbReference type="VEuPathDB" id="FungiDB:CH63R_14538"/>
<organism evidence="2 3">
    <name type="scientific">Colletotrichum higginsianum (strain IMI 349063)</name>
    <name type="common">Crucifer anthracnose fungus</name>
    <dbReference type="NCBI Taxonomy" id="759273"/>
    <lineage>
        <taxon>Eukaryota</taxon>
        <taxon>Fungi</taxon>
        <taxon>Dikarya</taxon>
        <taxon>Ascomycota</taxon>
        <taxon>Pezizomycotina</taxon>
        <taxon>Sordariomycetes</taxon>
        <taxon>Hypocreomycetidae</taxon>
        <taxon>Glomerellales</taxon>
        <taxon>Glomerellaceae</taxon>
        <taxon>Colletotrichum</taxon>
        <taxon>Colletotrichum destructivum species complex</taxon>
    </lineage>
</organism>
<protein>
    <submittedName>
        <fullName evidence="2">Uncharacterized protein</fullName>
    </submittedName>
</protein>
<feature type="region of interest" description="Disordered" evidence="1">
    <location>
        <begin position="70"/>
        <end position="106"/>
    </location>
</feature>
<dbReference type="KEGG" id="chig:CH63R_14538"/>